<reference evidence="1" key="1">
    <citation type="submission" date="2018-05" db="EMBL/GenBank/DDBJ databases">
        <authorList>
            <person name="Lanie J.A."/>
            <person name="Ng W.-L."/>
            <person name="Kazmierczak K.M."/>
            <person name="Andrzejewski T.M."/>
            <person name="Davidsen T.M."/>
            <person name="Wayne K.J."/>
            <person name="Tettelin H."/>
            <person name="Glass J.I."/>
            <person name="Rusch D."/>
            <person name="Podicherti R."/>
            <person name="Tsui H.-C.T."/>
            <person name="Winkler M.E."/>
        </authorList>
    </citation>
    <scope>NUCLEOTIDE SEQUENCE</scope>
</reference>
<dbReference type="InterPro" id="IPR038636">
    <property type="entry name" value="Wzi_sf"/>
</dbReference>
<accession>A0A383EZU0</accession>
<name>A0A383EZU0_9ZZZZ</name>
<gene>
    <name evidence="1" type="ORF">METZ01_LOCUS514579</name>
</gene>
<evidence type="ECO:0000313" key="1">
    <source>
        <dbReference type="EMBL" id="SVE61725.1"/>
    </source>
</evidence>
<dbReference type="AlphaFoldDB" id="A0A383EZU0"/>
<sequence length="229" mass="26253">GFSHGWFSKGEYVKAPLLHEKYFYIKKQFNNNSALSVGFFDEAIWGGETKNHGSQPQSLSDYFRVITFQSASKSGLPQEQINALGNHLGVWDIVYTKSYNTKNFKFYFQHPFEDKSSAFQHFFDELKALNFPSKSFDGLYGLELSQKKSGLVSRFLYEYINTMNQSGPQAASDSTYGWDNYYNHYIYQSGWTYSGRVIGNPLFTLGSNPGHYNDGIYIVNNRLKAHHIG</sequence>
<proteinExistence type="predicted"/>
<dbReference type="InterPro" id="IPR026950">
    <property type="entry name" value="Caps_assemb_Wzi"/>
</dbReference>
<organism evidence="1">
    <name type="scientific">marine metagenome</name>
    <dbReference type="NCBI Taxonomy" id="408172"/>
    <lineage>
        <taxon>unclassified sequences</taxon>
        <taxon>metagenomes</taxon>
        <taxon>ecological metagenomes</taxon>
    </lineage>
</organism>
<evidence type="ECO:0008006" key="2">
    <source>
        <dbReference type="Google" id="ProtNLM"/>
    </source>
</evidence>
<feature type="non-terminal residue" evidence="1">
    <location>
        <position position="229"/>
    </location>
</feature>
<dbReference type="EMBL" id="UINC01229845">
    <property type="protein sequence ID" value="SVE61725.1"/>
    <property type="molecule type" value="Genomic_DNA"/>
</dbReference>
<feature type="non-terminal residue" evidence="1">
    <location>
        <position position="1"/>
    </location>
</feature>
<dbReference type="Gene3D" id="2.40.160.130">
    <property type="entry name" value="Capsule assembly protein Wzi"/>
    <property type="match status" value="1"/>
</dbReference>
<dbReference type="Pfam" id="PF14052">
    <property type="entry name" value="Caps_assemb_Wzi"/>
    <property type="match status" value="1"/>
</dbReference>
<protein>
    <recommendedName>
        <fullName evidence="2">Capsule assembly Wzi family protein</fullName>
    </recommendedName>
</protein>